<dbReference type="Gene3D" id="3.40.190.10">
    <property type="entry name" value="Periplasmic binding protein-like II"/>
    <property type="match status" value="1"/>
</dbReference>
<keyword evidence="4" id="KW-1185">Reference proteome</keyword>
<dbReference type="Proteomes" id="UP000261931">
    <property type="component" value="Unassembled WGS sequence"/>
</dbReference>
<dbReference type="CDD" id="cd07012">
    <property type="entry name" value="PBP2_Bug_TTT"/>
    <property type="match status" value="1"/>
</dbReference>
<comment type="similarity">
    <text evidence="1">Belongs to the UPF0065 (bug) family.</text>
</comment>
<dbReference type="PIRSF" id="PIRSF017082">
    <property type="entry name" value="YflP"/>
    <property type="match status" value="1"/>
</dbReference>
<protein>
    <submittedName>
        <fullName evidence="3">Tripartite tricarboxylate transporter substrate binding protein</fullName>
    </submittedName>
</protein>
<comment type="caution">
    <text evidence="3">The sequence shown here is derived from an EMBL/GenBank/DDBJ whole genome shotgun (WGS) entry which is preliminary data.</text>
</comment>
<evidence type="ECO:0000256" key="2">
    <source>
        <dbReference type="SAM" id="MobiDB-lite"/>
    </source>
</evidence>
<dbReference type="InterPro" id="IPR005064">
    <property type="entry name" value="BUG"/>
</dbReference>
<dbReference type="PANTHER" id="PTHR42928">
    <property type="entry name" value="TRICARBOXYLATE-BINDING PROTEIN"/>
    <property type="match status" value="1"/>
</dbReference>
<dbReference type="PANTHER" id="PTHR42928:SF5">
    <property type="entry name" value="BLR1237 PROTEIN"/>
    <property type="match status" value="1"/>
</dbReference>
<dbReference type="AlphaFoldDB" id="A0A372EJ33"/>
<name>A0A372EJ33_9BURK</name>
<dbReference type="InterPro" id="IPR006311">
    <property type="entry name" value="TAT_signal"/>
</dbReference>
<dbReference type="Gene3D" id="3.40.190.150">
    <property type="entry name" value="Bordetella uptake gene, domain 1"/>
    <property type="match status" value="1"/>
</dbReference>
<dbReference type="Pfam" id="PF03401">
    <property type="entry name" value="TctC"/>
    <property type="match status" value="1"/>
</dbReference>
<gene>
    <name evidence="3" type="ORF">DY262_11290</name>
</gene>
<proteinExistence type="inferred from homology"/>
<dbReference type="InterPro" id="IPR042100">
    <property type="entry name" value="Bug_dom1"/>
</dbReference>
<evidence type="ECO:0000313" key="3">
    <source>
        <dbReference type="EMBL" id="RFP78671.1"/>
    </source>
</evidence>
<dbReference type="SUPFAM" id="SSF53850">
    <property type="entry name" value="Periplasmic binding protein-like II"/>
    <property type="match status" value="1"/>
</dbReference>
<evidence type="ECO:0000256" key="1">
    <source>
        <dbReference type="ARBA" id="ARBA00006987"/>
    </source>
</evidence>
<dbReference type="EMBL" id="QVLS01000006">
    <property type="protein sequence ID" value="RFP78671.1"/>
    <property type="molecule type" value="Genomic_DNA"/>
</dbReference>
<reference evidence="3 4" key="1">
    <citation type="submission" date="2018-08" db="EMBL/GenBank/DDBJ databases">
        <title>Hydrogenophaga sp. LA-38 isolated from sludge.</title>
        <authorList>
            <person name="Im W.-T."/>
        </authorList>
    </citation>
    <scope>NUCLEOTIDE SEQUENCE [LARGE SCALE GENOMIC DNA]</scope>
    <source>
        <strain evidence="3 4">LA-38</strain>
    </source>
</reference>
<feature type="region of interest" description="Disordered" evidence="2">
    <location>
        <begin position="1"/>
        <end position="20"/>
    </location>
</feature>
<dbReference type="PROSITE" id="PS51318">
    <property type="entry name" value="TAT"/>
    <property type="match status" value="1"/>
</dbReference>
<accession>A0A372EJ33</accession>
<organism evidence="3 4">
    <name type="scientific">Hydrogenophaga borbori</name>
    <dbReference type="NCBI Taxonomy" id="2294117"/>
    <lineage>
        <taxon>Bacteria</taxon>
        <taxon>Pseudomonadati</taxon>
        <taxon>Pseudomonadota</taxon>
        <taxon>Betaproteobacteria</taxon>
        <taxon>Burkholderiales</taxon>
        <taxon>Comamonadaceae</taxon>
        <taxon>Hydrogenophaga</taxon>
    </lineage>
</organism>
<evidence type="ECO:0000313" key="4">
    <source>
        <dbReference type="Proteomes" id="UP000261931"/>
    </source>
</evidence>
<sequence length="349" mass="36946">MAFHDPQEGDPGMPQPLNHPLRTTRRHWLRLMAAGGSALGLAGLARAQAGYPARPIQLVVPFSAGGATDVLARHLARSMEQSLRQPVVVDNRVGAAGAIAATHVARAAPDGHTALFGGVGTNALLEYTQPALPYRPASDFVGAGNFCFVDFVMVVAAASPDQDLAGLLARAKQRPGEVSYMSAGPLGTLHVAQEYLWKLAGVSLNHIPYKGEAHVVSDLVSGRVDLALMTLSLARQLAQEGKLRQLATLAPERLRGAPDLPTVAELGFPGFAMPTWNGVFLPRGTPAARVGTLNGAINAALRDAEVLHKVVGMGISPSAPNTPEQHARFMQAERERWRAMVERSGVKTG</sequence>